<evidence type="ECO:0000313" key="2">
    <source>
        <dbReference type="Proteomes" id="UP000814033"/>
    </source>
</evidence>
<name>A0ACB8RDE6_9AGAM</name>
<reference evidence="1" key="2">
    <citation type="journal article" date="2022" name="New Phytol.">
        <title>Evolutionary transition to the ectomycorrhizal habit in the genomes of a hyperdiverse lineage of mushroom-forming fungi.</title>
        <authorList>
            <person name="Looney B."/>
            <person name="Miyauchi S."/>
            <person name="Morin E."/>
            <person name="Drula E."/>
            <person name="Courty P.E."/>
            <person name="Kohler A."/>
            <person name="Kuo A."/>
            <person name="LaButti K."/>
            <person name="Pangilinan J."/>
            <person name="Lipzen A."/>
            <person name="Riley R."/>
            <person name="Andreopoulos W."/>
            <person name="He G."/>
            <person name="Johnson J."/>
            <person name="Nolan M."/>
            <person name="Tritt A."/>
            <person name="Barry K.W."/>
            <person name="Grigoriev I.V."/>
            <person name="Nagy L.G."/>
            <person name="Hibbett D."/>
            <person name="Henrissat B."/>
            <person name="Matheny P.B."/>
            <person name="Labbe J."/>
            <person name="Martin F.M."/>
        </authorList>
    </citation>
    <scope>NUCLEOTIDE SEQUENCE</scope>
    <source>
        <strain evidence="1">FP105234-sp</strain>
    </source>
</reference>
<proteinExistence type="predicted"/>
<organism evidence="1 2">
    <name type="scientific">Auriscalpium vulgare</name>
    <dbReference type="NCBI Taxonomy" id="40419"/>
    <lineage>
        <taxon>Eukaryota</taxon>
        <taxon>Fungi</taxon>
        <taxon>Dikarya</taxon>
        <taxon>Basidiomycota</taxon>
        <taxon>Agaricomycotina</taxon>
        <taxon>Agaricomycetes</taxon>
        <taxon>Russulales</taxon>
        <taxon>Auriscalpiaceae</taxon>
        <taxon>Auriscalpium</taxon>
    </lineage>
</organism>
<comment type="caution">
    <text evidence="1">The sequence shown here is derived from an EMBL/GenBank/DDBJ whole genome shotgun (WGS) entry which is preliminary data.</text>
</comment>
<dbReference type="Proteomes" id="UP000814033">
    <property type="component" value="Unassembled WGS sequence"/>
</dbReference>
<evidence type="ECO:0000313" key="1">
    <source>
        <dbReference type="EMBL" id="KAI0041618.1"/>
    </source>
</evidence>
<protein>
    <submittedName>
        <fullName evidence="1">Uncharacterized protein</fullName>
    </submittedName>
</protein>
<dbReference type="EMBL" id="MU276112">
    <property type="protein sequence ID" value="KAI0041618.1"/>
    <property type="molecule type" value="Genomic_DNA"/>
</dbReference>
<accession>A0ACB8RDE6</accession>
<sequence length="450" mass="46921">MSLSKRLSISSTRSGRRSASPMAFAAAPNADSEDWVRIWAGVLAKDLIESPVVEVDAETAVEDACDLLLSKDASCLAVKAAGDASYTGLFDYADVNAFLTFAATRHTYSAEHLQEHPRVAQILEAAKAGHVPVRLVSNLSDKNALVELPHDASVIALLGVFSLGTHRALIQAPPSTSPSSPRHLGLISDLRLLAYFHAYARSPSPSPSSPSPYDIPSPLSTHISASPSSPFGSSSSSVAFLRYLSTPLSSLPLPSLALFRAVAAVRARAPVLDAMRMMSEQGVSSVAVLADEAGGDGGGLLSAVSVTDIGKTVVPAQSNQILTMPLQQFVTQIKMPHGSTDGADRHPVYSVFPSSTLVYTIQKLLATNSHRVFVTSDTAGGTLSGIVSVGDILSLFALLAHLDVDPTRAQRHRRASSVSSQGSSASSSSGSLADLARSTSRGSAGAGRRG</sequence>
<reference evidence="1" key="1">
    <citation type="submission" date="2021-02" db="EMBL/GenBank/DDBJ databases">
        <authorList>
            <consortium name="DOE Joint Genome Institute"/>
            <person name="Ahrendt S."/>
            <person name="Looney B.P."/>
            <person name="Miyauchi S."/>
            <person name="Morin E."/>
            <person name="Drula E."/>
            <person name="Courty P.E."/>
            <person name="Chicoki N."/>
            <person name="Fauchery L."/>
            <person name="Kohler A."/>
            <person name="Kuo A."/>
            <person name="Labutti K."/>
            <person name="Pangilinan J."/>
            <person name="Lipzen A."/>
            <person name="Riley R."/>
            <person name="Andreopoulos W."/>
            <person name="He G."/>
            <person name="Johnson J."/>
            <person name="Barry K.W."/>
            <person name="Grigoriev I.V."/>
            <person name="Nagy L."/>
            <person name="Hibbett D."/>
            <person name="Henrissat B."/>
            <person name="Matheny P.B."/>
            <person name="Labbe J."/>
            <person name="Martin F."/>
        </authorList>
    </citation>
    <scope>NUCLEOTIDE SEQUENCE</scope>
    <source>
        <strain evidence="1">FP105234-sp</strain>
    </source>
</reference>
<gene>
    <name evidence="1" type="ORF">FA95DRAFT_674696</name>
</gene>
<keyword evidence="2" id="KW-1185">Reference proteome</keyword>